<dbReference type="EMBL" id="CM055092">
    <property type="protein sequence ID" value="KAJ7570062.1"/>
    <property type="molecule type" value="Genomic_DNA"/>
</dbReference>
<reference evidence="2" key="1">
    <citation type="journal article" date="2024" name="Proc. Natl. Acad. Sci. U.S.A.">
        <title>Extraordinary preservation of gene collinearity over three hundred million years revealed in homosporous lycophytes.</title>
        <authorList>
            <person name="Li C."/>
            <person name="Wickell D."/>
            <person name="Kuo L.Y."/>
            <person name="Chen X."/>
            <person name="Nie B."/>
            <person name="Liao X."/>
            <person name="Peng D."/>
            <person name="Ji J."/>
            <person name="Jenkins J."/>
            <person name="Williams M."/>
            <person name="Shu S."/>
            <person name="Plott C."/>
            <person name="Barry K."/>
            <person name="Rajasekar S."/>
            <person name="Grimwood J."/>
            <person name="Han X."/>
            <person name="Sun S."/>
            <person name="Hou Z."/>
            <person name="He W."/>
            <person name="Dai G."/>
            <person name="Sun C."/>
            <person name="Schmutz J."/>
            <person name="Leebens-Mack J.H."/>
            <person name="Li F.W."/>
            <person name="Wang L."/>
        </authorList>
    </citation>
    <scope>NUCLEOTIDE SEQUENCE [LARGE SCALE GENOMIC DNA]</scope>
    <source>
        <strain evidence="2">cv. PW_Plant_1</strain>
    </source>
</reference>
<keyword evidence="2" id="KW-1185">Reference proteome</keyword>
<sequence length="461" mass="49608">MELACDFCGNGSATVYCRADSARLCLSCDHQIHSANALSRRHQRTLLCDGCGQQSAIVHCPVDNLSLCQFCDWNTHGNSINSQHKCRTIDSFSGCPSATELACMWGFELDSSQQPAARETGEANQGTTTTEKPNPAPSKIQSSEVGWFRDKDASADYIVVDERSAGIVESDLWSPSSTPRLSPSNRVSDSAGPILSYLAAPAVKSSTPSTQLRGLQLQDLGISEANDDPCKHFSIADVDLAFDGSDEIFSSPPNVQVPTFGDIGVHSLATVASDTEALQRGTTKSTTATETSMKVNSTALNESTRQPSWTEVSRTPCLTSRPPKASIFSKHFLSPSPVIVKTGCVGINATGSLSLSLSGATLSLSGASGENSSADYHDCDTSSILMHGESTWVSGGMDSGTLAEARDNAMLRYMEKKKTRKFEKRIRYASRKARADTRKRVKGRFVKVGQPYDYDPSTRSI</sequence>
<name>A0ACC2EUE8_DIPCM</name>
<comment type="caution">
    <text evidence="1">The sequence shown here is derived from an EMBL/GenBank/DDBJ whole genome shotgun (WGS) entry which is preliminary data.</text>
</comment>
<evidence type="ECO:0000313" key="2">
    <source>
        <dbReference type="Proteomes" id="UP001162992"/>
    </source>
</evidence>
<evidence type="ECO:0000313" key="1">
    <source>
        <dbReference type="EMBL" id="KAJ7570062.1"/>
    </source>
</evidence>
<accession>A0ACC2EUE8</accession>
<proteinExistence type="predicted"/>
<organism evidence="1 2">
    <name type="scientific">Diphasiastrum complanatum</name>
    <name type="common">Issler's clubmoss</name>
    <name type="synonym">Lycopodium complanatum</name>
    <dbReference type="NCBI Taxonomy" id="34168"/>
    <lineage>
        <taxon>Eukaryota</taxon>
        <taxon>Viridiplantae</taxon>
        <taxon>Streptophyta</taxon>
        <taxon>Embryophyta</taxon>
        <taxon>Tracheophyta</taxon>
        <taxon>Lycopodiopsida</taxon>
        <taxon>Lycopodiales</taxon>
        <taxon>Lycopodiaceae</taxon>
        <taxon>Lycopodioideae</taxon>
        <taxon>Diphasiastrum</taxon>
    </lineage>
</organism>
<gene>
    <name evidence="1" type="ORF">O6H91_01G105900</name>
</gene>
<dbReference type="Proteomes" id="UP001162992">
    <property type="component" value="Chromosome 1"/>
</dbReference>
<protein>
    <submittedName>
        <fullName evidence="1">Uncharacterized protein</fullName>
    </submittedName>
</protein>